<evidence type="ECO:0000313" key="2">
    <source>
        <dbReference type="Proteomes" id="UP000298416"/>
    </source>
</evidence>
<organism evidence="1">
    <name type="scientific">Salvia splendens</name>
    <name type="common">Scarlet sage</name>
    <dbReference type="NCBI Taxonomy" id="180675"/>
    <lineage>
        <taxon>Eukaryota</taxon>
        <taxon>Viridiplantae</taxon>
        <taxon>Streptophyta</taxon>
        <taxon>Embryophyta</taxon>
        <taxon>Tracheophyta</taxon>
        <taxon>Spermatophyta</taxon>
        <taxon>Magnoliopsida</taxon>
        <taxon>eudicotyledons</taxon>
        <taxon>Gunneridae</taxon>
        <taxon>Pentapetalae</taxon>
        <taxon>asterids</taxon>
        <taxon>lamiids</taxon>
        <taxon>Lamiales</taxon>
        <taxon>Lamiaceae</taxon>
        <taxon>Nepetoideae</taxon>
        <taxon>Mentheae</taxon>
        <taxon>Salviinae</taxon>
        <taxon>Salvia</taxon>
        <taxon>Salvia subgen. Calosphace</taxon>
        <taxon>core Calosphace</taxon>
    </lineage>
</organism>
<reference evidence="1" key="2">
    <citation type="submission" date="2020-08" db="EMBL/GenBank/DDBJ databases">
        <title>Plant Genome Project.</title>
        <authorList>
            <person name="Zhang R.-G."/>
        </authorList>
    </citation>
    <scope>NUCLEOTIDE SEQUENCE</scope>
    <source>
        <strain evidence="1">Huo1</strain>
        <tissue evidence="1">Leaf</tissue>
    </source>
</reference>
<dbReference type="Proteomes" id="UP000298416">
    <property type="component" value="Unassembled WGS sequence"/>
</dbReference>
<sequence>MTMNTVVKSNELHSKLFMAIKAILFPFHSRIREKKYYIDALCSFPFNGCLKIQEHNLGGKRHGDKTRQRPVATTRTVAATSLQRRGGNSNDNGCCGGDELKAPRQIPRRFVDNGLSSSFVEASVDHLDRVRASYDGLIITTNVRRKILKLMNPMTGRYVDLPLGVSCNPQYESFGIAFCSEAKTYKVVHVFPGRFGVDFEILTVETRKWRRIDWPPPLPLRKEETLTLMSAGGSLHLLGSEDCFFSLDVRDEKFVARGMGVRWCSCRVQGGVVCLRLW</sequence>
<name>A0A8X8Z2Q0_SALSN</name>
<comment type="caution">
    <text evidence="1">The sequence shown here is derived from an EMBL/GenBank/DDBJ whole genome shotgun (WGS) entry which is preliminary data.</text>
</comment>
<proteinExistence type="predicted"/>
<protein>
    <submittedName>
        <fullName evidence="1">Uncharacterized protein</fullName>
    </submittedName>
</protein>
<evidence type="ECO:0000313" key="1">
    <source>
        <dbReference type="EMBL" id="KAG6388847.1"/>
    </source>
</evidence>
<gene>
    <name evidence="1" type="ORF">SASPL_150283</name>
</gene>
<dbReference type="EMBL" id="PNBA02000020">
    <property type="protein sequence ID" value="KAG6388847.1"/>
    <property type="molecule type" value="Genomic_DNA"/>
</dbReference>
<keyword evidence="2" id="KW-1185">Reference proteome</keyword>
<accession>A0A8X8Z2Q0</accession>
<reference evidence="1" key="1">
    <citation type="submission" date="2018-01" db="EMBL/GenBank/DDBJ databases">
        <authorList>
            <person name="Mao J.F."/>
        </authorList>
    </citation>
    <scope>NUCLEOTIDE SEQUENCE</scope>
    <source>
        <strain evidence="1">Huo1</strain>
        <tissue evidence="1">Leaf</tissue>
    </source>
</reference>
<dbReference type="AlphaFoldDB" id="A0A8X8Z2Q0"/>